<protein>
    <submittedName>
        <fullName evidence="4">ABC transporter substrate-binding protein</fullName>
    </submittedName>
</protein>
<dbReference type="InterPro" id="IPR007210">
    <property type="entry name" value="ABC_Gly_betaine_transp_sub-bd"/>
</dbReference>
<reference evidence="4" key="1">
    <citation type="submission" date="2021-04" db="EMBL/GenBank/DDBJ databases">
        <title>Pseudonocardia sp. nov., isolated from sandy soil of mangrove forest.</title>
        <authorList>
            <person name="Zan Z."/>
            <person name="Huang R."/>
            <person name="Liu W."/>
        </authorList>
    </citation>
    <scope>NUCLEOTIDE SEQUENCE</scope>
    <source>
        <strain evidence="4">S2-4</strain>
    </source>
</reference>
<dbReference type="Proteomes" id="UP001165283">
    <property type="component" value="Unassembled WGS sequence"/>
</dbReference>
<proteinExistence type="predicted"/>
<dbReference type="InterPro" id="IPR006311">
    <property type="entry name" value="TAT_signal"/>
</dbReference>
<dbReference type="Gene3D" id="3.40.190.120">
    <property type="entry name" value="Osmoprotection protein (prox), domain 2"/>
    <property type="match status" value="1"/>
</dbReference>
<feature type="chain" id="PRO_5046113328" evidence="2">
    <location>
        <begin position="25"/>
        <end position="314"/>
    </location>
</feature>
<keyword evidence="5" id="KW-1185">Reference proteome</keyword>
<evidence type="ECO:0000313" key="4">
    <source>
        <dbReference type="EMBL" id="MCO1660145.1"/>
    </source>
</evidence>
<accession>A0ABT1AAS8</accession>
<feature type="signal peptide" evidence="2">
    <location>
        <begin position="1"/>
        <end position="24"/>
    </location>
</feature>
<comment type="caution">
    <text evidence="4">The sequence shown here is derived from an EMBL/GenBank/DDBJ whole genome shotgun (WGS) entry which is preliminary data.</text>
</comment>
<dbReference type="PROSITE" id="PS51318">
    <property type="entry name" value="TAT"/>
    <property type="match status" value="1"/>
</dbReference>
<gene>
    <name evidence="4" type="ORF">KDL28_34305</name>
</gene>
<evidence type="ECO:0000259" key="3">
    <source>
        <dbReference type="Pfam" id="PF04069"/>
    </source>
</evidence>
<dbReference type="Pfam" id="PF04069">
    <property type="entry name" value="OpuAC"/>
    <property type="match status" value="1"/>
</dbReference>
<feature type="region of interest" description="Disordered" evidence="1">
    <location>
        <begin position="291"/>
        <end position="314"/>
    </location>
</feature>
<dbReference type="PROSITE" id="PS51257">
    <property type="entry name" value="PROKAR_LIPOPROTEIN"/>
    <property type="match status" value="1"/>
</dbReference>
<dbReference type="SUPFAM" id="SSF53850">
    <property type="entry name" value="Periplasmic binding protein-like II"/>
    <property type="match status" value="1"/>
</dbReference>
<organism evidence="4 5">
    <name type="scientific">Pseudonocardia humida</name>
    <dbReference type="NCBI Taxonomy" id="2800819"/>
    <lineage>
        <taxon>Bacteria</taxon>
        <taxon>Bacillati</taxon>
        <taxon>Actinomycetota</taxon>
        <taxon>Actinomycetes</taxon>
        <taxon>Pseudonocardiales</taxon>
        <taxon>Pseudonocardiaceae</taxon>
        <taxon>Pseudonocardia</taxon>
    </lineage>
</organism>
<dbReference type="EMBL" id="JAGSOV010000078">
    <property type="protein sequence ID" value="MCO1660145.1"/>
    <property type="molecule type" value="Genomic_DNA"/>
</dbReference>
<dbReference type="RefSeq" id="WP_252445465.1">
    <property type="nucleotide sequence ID" value="NZ_JAGSOV010000078.1"/>
</dbReference>
<evidence type="ECO:0000313" key="5">
    <source>
        <dbReference type="Proteomes" id="UP001165283"/>
    </source>
</evidence>
<evidence type="ECO:0000256" key="2">
    <source>
        <dbReference type="SAM" id="SignalP"/>
    </source>
</evidence>
<feature type="domain" description="ABC-type glycine betaine transport system substrate-binding" evidence="3">
    <location>
        <begin position="49"/>
        <end position="310"/>
    </location>
</feature>
<name>A0ABT1AAS8_9PSEU</name>
<keyword evidence="2" id="KW-0732">Signal</keyword>
<dbReference type="CDD" id="cd13606">
    <property type="entry name" value="PBP2_ProX_like"/>
    <property type="match status" value="1"/>
</dbReference>
<evidence type="ECO:0000256" key="1">
    <source>
        <dbReference type="SAM" id="MobiDB-lite"/>
    </source>
</evidence>
<sequence>MHRSVLSRRAAVAAVAAASALALVACGGGGDPLANGGSGQQSGGDAAQTIVVGSANFTESQILAEIYAQALEAKGVTIEKRLSIGSRETYMPGLQDGSIDLIPEYSGVLLQYFDKGATEVEAEAVYTALQAALPPALTVLEKSEAEDKDAVVVTRETATRLNATSIADLAPNCGQLVFGGAPEFQTRPDGIPGIAESYGCTFASYQSLDAGGPLTVGALANGDIQAANLFTTDASIKTNDFVVLEDPENNFAAQNVLPLINKEKATPEVTETLNAISAKLTTDGLIALNAEASSDAKPSPETVAKNWLDQNGLS</sequence>
<dbReference type="Gene3D" id="3.40.190.10">
    <property type="entry name" value="Periplasmic binding protein-like II"/>
    <property type="match status" value="1"/>
</dbReference>